<keyword evidence="3" id="KW-0812">Transmembrane</keyword>
<comment type="subcellular location">
    <subcellularLocation>
        <location evidence="1">Cell envelope</location>
    </subcellularLocation>
</comment>
<dbReference type="Pfam" id="PF07532">
    <property type="entry name" value="Big_4"/>
    <property type="match status" value="7"/>
</dbReference>
<gene>
    <name evidence="5" type="ORF">EHS19_05425</name>
</gene>
<comment type="caution">
    <text evidence="5">The sequence shown here is derived from an EMBL/GenBank/DDBJ whole genome shotgun (WGS) entry which is preliminary data.</text>
</comment>
<keyword evidence="3" id="KW-1133">Transmembrane helix</keyword>
<dbReference type="GO" id="GO:0030313">
    <property type="term" value="C:cell envelope"/>
    <property type="evidence" value="ECO:0007669"/>
    <property type="project" value="UniProtKB-SubCell"/>
</dbReference>
<evidence type="ECO:0000313" key="5">
    <source>
        <dbReference type="EMBL" id="KAB5607182.1"/>
    </source>
</evidence>
<proteinExistence type="predicted"/>
<dbReference type="NCBIfam" id="TIGR02543">
    <property type="entry name" value="List_Bact_rpt"/>
    <property type="match status" value="1"/>
</dbReference>
<name>A0A5N5RIR0_9BIFI</name>
<evidence type="ECO:0000256" key="2">
    <source>
        <dbReference type="SAM" id="MobiDB-lite"/>
    </source>
</evidence>
<reference evidence="5 6" key="1">
    <citation type="journal article" date="2019" name="Int. J. Syst. Evol. Microbiol.">
        <title>Bifidobacterium jacchi sp. nov., isolated from the faeces of a baby common marmoset (Callithrix jacchus).</title>
        <authorList>
            <person name="Modesto M."/>
            <person name="Watanabe K."/>
            <person name="Arita M."/>
            <person name="Satti M."/>
            <person name="Oki K."/>
            <person name="Sciavilla P."/>
            <person name="Patavino C."/>
            <person name="Camma C."/>
            <person name="Michelini S."/>
            <person name="Sgorbati B."/>
            <person name="Mattarelli P."/>
        </authorList>
    </citation>
    <scope>NUCLEOTIDE SEQUENCE [LARGE SCALE GENOMIC DNA]</scope>
    <source>
        <strain evidence="5 6">MRM 9.3</strain>
    </source>
</reference>
<dbReference type="Gene3D" id="2.60.40.4270">
    <property type="entry name" value="Listeria-Bacteroides repeat domain"/>
    <property type="match status" value="1"/>
</dbReference>
<feature type="compositionally biased region" description="Gly residues" evidence="2">
    <location>
        <begin position="1145"/>
        <end position="1171"/>
    </location>
</feature>
<keyword evidence="3" id="KW-0472">Membrane</keyword>
<feature type="domain" description="Bacterial Ig-like" evidence="4">
    <location>
        <begin position="406"/>
        <end position="464"/>
    </location>
</feature>
<dbReference type="InterPro" id="IPR013378">
    <property type="entry name" value="InlB-like_B-rpt"/>
</dbReference>
<evidence type="ECO:0000256" key="1">
    <source>
        <dbReference type="ARBA" id="ARBA00004196"/>
    </source>
</evidence>
<accession>A0A5N5RIR0</accession>
<dbReference type="Pfam" id="PF09479">
    <property type="entry name" value="Flg_new"/>
    <property type="match status" value="1"/>
</dbReference>
<dbReference type="InterPro" id="IPR011081">
    <property type="entry name" value="Big_4"/>
</dbReference>
<dbReference type="InterPro" id="IPR042229">
    <property type="entry name" value="Listeria/Bacterioides_rpt_sf"/>
</dbReference>
<dbReference type="OrthoDB" id="3224361at2"/>
<organism evidence="5 6">
    <name type="scientific">Bifidobacterium jacchi</name>
    <dbReference type="NCBI Taxonomy" id="2490545"/>
    <lineage>
        <taxon>Bacteria</taxon>
        <taxon>Bacillati</taxon>
        <taxon>Actinomycetota</taxon>
        <taxon>Actinomycetes</taxon>
        <taxon>Bifidobacteriales</taxon>
        <taxon>Bifidobacteriaceae</taxon>
        <taxon>Bifidobacterium</taxon>
    </lineage>
</organism>
<feature type="domain" description="Bacterial Ig-like" evidence="4">
    <location>
        <begin position="820"/>
        <end position="874"/>
    </location>
</feature>
<feature type="domain" description="Bacterial Ig-like" evidence="4">
    <location>
        <begin position="505"/>
        <end position="541"/>
    </location>
</feature>
<evidence type="ECO:0000313" key="6">
    <source>
        <dbReference type="Proteomes" id="UP000326336"/>
    </source>
</evidence>
<keyword evidence="6" id="KW-1185">Reference proteome</keyword>
<evidence type="ECO:0000259" key="4">
    <source>
        <dbReference type="Pfam" id="PF07532"/>
    </source>
</evidence>
<protein>
    <recommendedName>
        <fullName evidence="4">Bacterial Ig-like domain-containing protein</fullName>
    </recommendedName>
</protein>
<feature type="transmembrane region" description="Helical" evidence="3">
    <location>
        <begin position="1207"/>
        <end position="1230"/>
    </location>
</feature>
<feature type="region of interest" description="Disordered" evidence="2">
    <location>
        <begin position="1"/>
        <end position="22"/>
    </location>
</feature>
<feature type="domain" description="Bacterial Ig-like" evidence="4">
    <location>
        <begin position="566"/>
        <end position="624"/>
    </location>
</feature>
<dbReference type="AlphaFoldDB" id="A0A5N5RIR0"/>
<feature type="domain" description="Bacterial Ig-like" evidence="4">
    <location>
        <begin position="900"/>
        <end position="954"/>
    </location>
</feature>
<feature type="domain" description="Bacterial Ig-like" evidence="4">
    <location>
        <begin position="981"/>
        <end position="1045"/>
    </location>
</feature>
<feature type="region of interest" description="Disordered" evidence="2">
    <location>
        <begin position="1138"/>
        <end position="1196"/>
    </location>
</feature>
<dbReference type="EMBL" id="RQSP01000014">
    <property type="protein sequence ID" value="KAB5607182.1"/>
    <property type="molecule type" value="Genomic_DNA"/>
</dbReference>
<sequence length="1246" mass="128209">MAHKAALTQSVSARSDVMPRSAEGRTMRVGKRIVGALAALATVAAMGAVAGSATAAGTWNTLSATQKRSSYGYFVWKSENATTQAAKDAAAKAADILVNAPKKSYTSIGASTDATSLENFQAAVEDTARINDFRAAQSDEPCRTDLASGKGRACGDAGKRLQPLVVTDILMAIAQSDANYSKTFANGHAQQYNVYENLSWAGNLVYKDGMNQYFTEPMKSQFANCKDGQSFAACNWYWTEKPLYNKNPADGGAGHYRTLTDKNGDGSALVNLTYTGVAVNSAADHGNVVAQVYSNASFDSYNKLTAPTYTASAYLADVKAYIAKVNQTAYTVTFDSNGGSAVTAVKVNGGDKLAKPTDPTKAGYTFGGWYTDKALSNAYDFTKAVTGNLTLYAKWNAVTITSVANPAAVSTPAGVNPTSKLPKTVTATYSDGSTKTVNVAWDAIPANSYAKVGSFTVNGTVNGYSGKATITVNVTAAEPVSAVANPATVTTVATNAPDLSKVKATVTYTDGSTQSANVTWPAIDASKYAQPGTFTVKGTAAAGSKTFEVTLTVTVTARTITKVTAPAAQTVDSGKEPTYPTQVDVVYNDGKTGKADVTWTKLTRDQYGKRDGGTFDVTGTVAGYNGSVKFTVTVNKAVPQSAVPTAATEQTTKDVVPDLSGIKANITWSNGDKTEAAVTWPELTASQFATVGDKVPVKGTVSVDGKSFDVTVTVSVVSAIALKATIPTGDNGVNVTVESGTSPAAELAKIKATVTWSNDETTDVAVTWDAPKKADYSLRAGGVFSIAGTVNAGGKTFDVTAKYKVKAATVKSAAIKGGSTVTTASGTAPKLPTTAVVTWSNGDTIEGTIRWTTINKTDYSKRAGGTFDVTGTVDSAVTGADKLTVTAQVTVNAAEVKSVEEVAVSTLAKVAPNLPGTVKVTWSNDDVVDETVAWDAVSAEQYAKRGVFKVNGVATDPETGVKTNVTATVTVTATISSVTQPEDITVESGQDPARVGKLPTTVTVVWSDGDSEDVAVTWDTASYGKADYSKREGNTFVVKGAVKGYEHGVSVTVKVKPATVKSVEGTETDVNTVEGAAPALPEVLTVNWSNGDVSYAKIAWPAVDASAYAKAGSFTVRGSAAVAGKTYETVANVTVKAKSTEQPGGNNGGNNGAGNNGAGNNGSGNGAGNNNGGAAVSPNPPHAIKPDLNKKPGSQLNTGNTIASTGATVAIIAVVVVVLAAIGGVALVIARKRGNNGGAGDSRNED</sequence>
<feature type="domain" description="Bacterial Ig-like" evidence="4">
    <location>
        <begin position="1069"/>
        <end position="1120"/>
    </location>
</feature>
<dbReference type="Proteomes" id="UP000326336">
    <property type="component" value="Unassembled WGS sequence"/>
</dbReference>
<evidence type="ECO:0000256" key="3">
    <source>
        <dbReference type="SAM" id="Phobius"/>
    </source>
</evidence>